<evidence type="ECO:0000256" key="2">
    <source>
        <dbReference type="SAM" id="SignalP"/>
    </source>
</evidence>
<dbReference type="GeneID" id="113214110"/>
<feature type="chain" id="PRO_5039146739" evidence="2">
    <location>
        <begin position="21"/>
        <end position="197"/>
    </location>
</feature>
<gene>
    <name evidence="4" type="primary">LOC113214110</name>
</gene>
<evidence type="ECO:0000313" key="3">
    <source>
        <dbReference type="Proteomes" id="UP000504606"/>
    </source>
</evidence>
<feature type="compositionally biased region" description="Basic and acidic residues" evidence="1">
    <location>
        <begin position="103"/>
        <end position="112"/>
    </location>
</feature>
<keyword evidence="3" id="KW-1185">Reference proteome</keyword>
<evidence type="ECO:0000313" key="4">
    <source>
        <dbReference type="RefSeq" id="XP_052129969.1"/>
    </source>
</evidence>
<dbReference type="AlphaFoldDB" id="A0A9C6X6H2"/>
<dbReference type="Gene3D" id="3.30.40.10">
    <property type="entry name" value="Zinc/RING finger domain, C3HC4 (zinc finger)"/>
    <property type="match status" value="1"/>
</dbReference>
<dbReference type="SUPFAM" id="SSF57850">
    <property type="entry name" value="RING/U-box"/>
    <property type="match status" value="1"/>
</dbReference>
<dbReference type="RefSeq" id="XP_052129969.1">
    <property type="nucleotide sequence ID" value="XM_052274009.1"/>
</dbReference>
<organism evidence="3 4">
    <name type="scientific">Frankliniella occidentalis</name>
    <name type="common">Western flower thrips</name>
    <name type="synonym">Euthrips occidentalis</name>
    <dbReference type="NCBI Taxonomy" id="133901"/>
    <lineage>
        <taxon>Eukaryota</taxon>
        <taxon>Metazoa</taxon>
        <taxon>Ecdysozoa</taxon>
        <taxon>Arthropoda</taxon>
        <taxon>Hexapoda</taxon>
        <taxon>Insecta</taxon>
        <taxon>Pterygota</taxon>
        <taxon>Neoptera</taxon>
        <taxon>Paraneoptera</taxon>
        <taxon>Thysanoptera</taxon>
        <taxon>Terebrantia</taxon>
        <taxon>Thripoidea</taxon>
        <taxon>Thripidae</taxon>
        <taxon>Frankliniella</taxon>
    </lineage>
</organism>
<name>A0A9C6X6H2_FRAOC</name>
<feature type="signal peptide" evidence="2">
    <location>
        <begin position="1"/>
        <end position="20"/>
    </location>
</feature>
<dbReference type="KEGG" id="foc:113214110"/>
<feature type="region of interest" description="Disordered" evidence="1">
    <location>
        <begin position="46"/>
        <end position="112"/>
    </location>
</feature>
<sequence length="197" mass="21691">MSAPYIILVMLCLFQAGSQAQLMMMPTPPGAPAVFYQWAPQPSSSQGGPMYVQPNFVPAPPTPAPKPWEDSSDDSDMEPPKTKKKLKSEASSLGKKRGRPTKKSLEDKKREEFLASLPQLPEGEDQMLGYKKKGVCKACQLYKGLVALKPCGHAKICISCVRDVRESAEKMFRHSKCPVTGCFAQITDWLPLFNVSA</sequence>
<accession>A0A9C6X6H2</accession>
<feature type="compositionally biased region" description="Pro residues" evidence="1">
    <location>
        <begin position="57"/>
        <end position="66"/>
    </location>
</feature>
<proteinExistence type="predicted"/>
<dbReference type="InterPro" id="IPR013083">
    <property type="entry name" value="Znf_RING/FYVE/PHD"/>
</dbReference>
<evidence type="ECO:0000256" key="1">
    <source>
        <dbReference type="SAM" id="MobiDB-lite"/>
    </source>
</evidence>
<keyword evidence="2" id="KW-0732">Signal</keyword>
<dbReference type="Proteomes" id="UP000504606">
    <property type="component" value="Unplaced"/>
</dbReference>
<protein>
    <submittedName>
        <fullName evidence="4">Uncharacterized protein LOC113214110</fullName>
    </submittedName>
</protein>
<reference evidence="4" key="1">
    <citation type="submission" date="2025-08" db="UniProtKB">
        <authorList>
            <consortium name="RefSeq"/>
        </authorList>
    </citation>
    <scope>IDENTIFICATION</scope>
    <source>
        <tissue evidence="4">Whole organism</tissue>
    </source>
</reference>